<dbReference type="AlphaFoldDB" id="A0A2K1KUP0"/>
<dbReference type="Proteomes" id="UP000006727">
    <property type="component" value="Chromosome 3"/>
</dbReference>
<feature type="compositionally biased region" description="Low complexity" evidence="1">
    <location>
        <begin position="1"/>
        <end position="19"/>
    </location>
</feature>
<reference evidence="3" key="3">
    <citation type="submission" date="2020-12" db="UniProtKB">
        <authorList>
            <consortium name="EnsemblPlants"/>
        </authorList>
    </citation>
    <scope>IDENTIFICATION</scope>
</reference>
<organism evidence="2">
    <name type="scientific">Physcomitrium patens</name>
    <name type="common">Spreading-leaved earth moss</name>
    <name type="synonym">Physcomitrella patens</name>
    <dbReference type="NCBI Taxonomy" id="3218"/>
    <lineage>
        <taxon>Eukaryota</taxon>
        <taxon>Viridiplantae</taxon>
        <taxon>Streptophyta</taxon>
        <taxon>Embryophyta</taxon>
        <taxon>Bryophyta</taxon>
        <taxon>Bryophytina</taxon>
        <taxon>Bryopsida</taxon>
        <taxon>Funariidae</taxon>
        <taxon>Funariales</taxon>
        <taxon>Funariaceae</taxon>
        <taxon>Physcomitrium</taxon>
    </lineage>
</organism>
<keyword evidence="4" id="KW-1185">Reference proteome</keyword>
<proteinExistence type="predicted"/>
<reference evidence="2 4" key="1">
    <citation type="journal article" date="2008" name="Science">
        <title>The Physcomitrella genome reveals evolutionary insights into the conquest of land by plants.</title>
        <authorList>
            <person name="Rensing S."/>
            <person name="Lang D."/>
            <person name="Zimmer A."/>
            <person name="Terry A."/>
            <person name="Salamov A."/>
            <person name="Shapiro H."/>
            <person name="Nishiyama T."/>
            <person name="Perroud P.-F."/>
            <person name="Lindquist E."/>
            <person name="Kamisugi Y."/>
            <person name="Tanahashi T."/>
            <person name="Sakakibara K."/>
            <person name="Fujita T."/>
            <person name="Oishi K."/>
            <person name="Shin-I T."/>
            <person name="Kuroki Y."/>
            <person name="Toyoda A."/>
            <person name="Suzuki Y."/>
            <person name="Hashimoto A."/>
            <person name="Yamaguchi K."/>
            <person name="Sugano A."/>
            <person name="Kohara Y."/>
            <person name="Fujiyama A."/>
            <person name="Anterola A."/>
            <person name="Aoki S."/>
            <person name="Ashton N."/>
            <person name="Barbazuk W.B."/>
            <person name="Barker E."/>
            <person name="Bennetzen J."/>
            <person name="Bezanilla M."/>
            <person name="Blankenship R."/>
            <person name="Cho S.H."/>
            <person name="Dutcher S."/>
            <person name="Estelle M."/>
            <person name="Fawcett J.A."/>
            <person name="Gundlach H."/>
            <person name="Hanada K."/>
            <person name="Heyl A."/>
            <person name="Hicks K.A."/>
            <person name="Hugh J."/>
            <person name="Lohr M."/>
            <person name="Mayer K."/>
            <person name="Melkozernov A."/>
            <person name="Murata T."/>
            <person name="Nelson D."/>
            <person name="Pils B."/>
            <person name="Prigge M."/>
            <person name="Reiss B."/>
            <person name="Renner T."/>
            <person name="Rombauts S."/>
            <person name="Rushton P."/>
            <person name="Sanderfoot A."/>
            <person name="Schween G."/>
            <person name="Shiu S.-H."/>
            <person name="Stueber K."/>
            <person name="Theodoulou F.L."/>
            <person name="Tu H."/>
            <person name="Van de Peer Y."/>
            <person name="Verrier P.J."/>
            <person name="Waters E."/>
            <person name="Wood A."/>
            <person name="Yang L."/>
            <person name="Cove D."/>
            <person name="Cuming A."/>
            <person name="Hasebe M."/>
            <person name="Lucas S."/>
            <person name="Mishler D.B."/>
            <person name="Reski R."/>
            <person name="Grigoriev I."/>
            <person name="Quatrano R.S."/>
            <person name="Boore J.L."/>
        </authorList>
    </citation>
    <scope>NUCLEOTIDE SEQUENCE [LARGE SCALE GENOMIC DNA]</scope>
    <source>
        <strain evidence="3 4">cv. Gransden 2004</strain>
    </source>
</reference>
<dbReference type="EnsemblPlants" id="Pp3c3_15329V3.1">
    <property type="protein sequence ID" value="Pp3c3_15329V3.1"/>
    <property type="gene ID" value="Pp3c3_15329"/>
</dbReference>
<protein>
    <submittedName>
        <fullName evidence="2 3">Uncharacterized protein</fullName>
    </submittedName>
</protein>
<feature type="compositionally biased region" description="Polar residues" evidence="1">
    <location>
        <begin position="20"/>
        <end position="33"/>
    </location>
</feature>
<accession>A0A2K1KUP0</accession>
<dbReference type="InParanoid" id="A0A2K1KUP0"/>
<evidence type="ECO:0000313" key="4">
    <source>
        <dbReference type="Proteomes" id="UP000006727"/>
    </source>
</evidence>
<evidence type="ECO:0000313" key="2">
    <source>
        <dbReference type="EMBL" id="PNR57470.1"/>
    </source>
</evidence>
<feature type="region of interest" description="Disordered" evidence="1">
    <location>
        <begin position="1"/>
        <end position="46"/>
    </location>
</feature>
<gene>
    <name evidence="2" type="ORF">PHYPA_004464</name>
</gene>
<dbReference type="Gramene" id="Pp3c3_15329V3.1">
    <property type="protein sequence ID" value="Pp3c3_15329V3.1"/>
    <property type="gene ID" value="Pp3c3_15329"/>
</dbReference>
<sequence>MNTLHPTPSLTPSLTQPPHNHTQLQPSSSTNEASLEEETGDCGDGHKAHKCCLPAMLNQGFGFRKLGIRRSLIQLNPLR</sequence>
<dbReference type="EMBL" id="ABEU02000003">
    <property type="protein sequence ID" value="PNR57470.1"/>
    <property type="molecule type" value="Genomic_DNA"/>
</dbReference>
<reference evidence="2 4" key="2">
    <citation type="journal article" date="2018" name="Plant J.">
        <title>The Physcomitrella patens chromosome-scale assembly reveals moss genome structure and evolution.</title>
        <authorList>
            <person name="Lang D."/>
            <person name="Ullrich K.K."/>
            <person name="Murat F."/>
            <person name="Fuchs J."/>
            <person name="Jenkins J."/>
            <person name="Haas F.B."/>
            <person name="Piednoel M."/>
            <person name="Gundlach H."/>
            <person name="Van Bel M."/>
            <person name="Meyberg R."/>
            <person name="Vives C."/>
            <person name="Morata J."/>
            <person name="Symeonidi A."/>
            <person name="Hiss M."/>
            <person name="Muchero W."/>
            <person name="Kamisugi Y."/>
            <person name="Saleh O."/>
            <person name="Blanc G."/>
            <person name="Decker E.L."/>
            <person name="van Gessel N."/>
            <person name="Grimwood J."/>
            <person name="Hayes R.D."/>
            <person name="Graham S.W."/>
            <person name="Gunter L.E."/>
            <person name="McDaniel S.F."/>
            <person name="Hoernstein S.N.W."/>
            <person name="Larsson A."/>
            <person name="Li F.W."/>
            <person name="Perroud P.F."/>
            <person name="Phillips J."/>
            <person name="Ranjan P."/>
            <person name="Rokshar D.S."/>
            <person name="Rothfels C.J."/>
            <person name="Schneider L."/>
            <person name="Shu S."/>
            <person name="Stevenson D.W."/>
            <person name="Thummler F."/>
            <person name="Tillich M."/>
            <person name="Villarreal Aguilar J.C."/>
            <person name="Widiez T."/>
            <person name="Wong G.K."/>
            <person name="Wymore A."/>
            <person name="Zhang Y."/>
            <person name="Zimmer A.D."/>
            <person name="Quatrano R.S."/>
            <person name="Mayer K.F.X."/>
            <person name="Goodstein D."/>
            <person name="Casacuberta J.M."/>
            <person name="Vandepoele K."/>
            <person name="Reski R."/>
            <person name="Cuming A.C."/>
            <person name="Tuskan G.A."/>
            <person name="Maumus F."/>
            <person name="Salse J."/>
            <person name="Schmutz J."/>
            <person name="Rensing S.A."/>
        </authorList>
    </citation>
    <scope>NUCLEOTIDE SEQUENCE [LARGE SCALE GENOMIC DNA]</scope>
    <source>
        <strain evidence="3 4">cv. Gransden 2004</strain>
    </source>
</reference>
<evidence type="ECO:0000313" key="3">
    <source>
        <dbReference type="EnsemblPlants" id="Pp3c3_15329V3.1"/>
    </source>
</evidence>
<name>A0A2K1KUP0_PHYPA</name>
<evidence type="ECO:0000256" key="1">
    <source>
        <dbReference type="SAM" id="MobiDB-lite"/>
    </source>
</evidence>